<accession>A0A2V3PNW4</accession>
<gene>
    <name evidence="2" type="ORF">CLV62_11243</name>
</gene>
<keyword evidence="3" id="KW-1185">Reference proteome</keyword>
<reference evidence="2 3" key="1">
    <citation type="submission" date="2018-03" db="EMBL/GenBank/DDBJ databases">
        <title>Genomic Encyclopedia of Archaeal and Bacterial Type Strains, Phase II (KMG-II): from individual species to whole genera.</title>
        <authorList>
            <person name="Goeker M."/>
        </authorList>
    </citation>
    <scope>NUCLEOTIDE SEQUENCE [LARGE SCALE GENOMIC DNA]</scope>
    <source>
        <strain evidence="2 3">DSM 100214</strain>
    </source>
</reference>
<dbReference type="EMBL" id="QICL01000012">
    <property type="protein sequence ID" value="PXV63794.1"/>
    <property type="molecule type" value="Genomic_DNA"/>
</dbReference>
<protein>
    <submittedName>
        <fullName evidence="2">Uncharacterized protein</fullName>
    </submittedName>
</protein>
<dbReference type="Proteomes" id="UP000247973">
    <property type="component" value="Unassembled WGS sequence"/>
</dbReference>
<proteinExistence type="predicted"/>
<keyword evidence="1" id="KW-0732">Signal</keyword>
<dbReference type="AlphaFoldDB" id="A0A2V3PNW4"/>
<feature type="chain" id="PRO_5016087538" evidence="1">
    <location>
        <begin position="22"/>
        <end position="217"/>
    </location>
</feature>
<feature type="signal peptide" evidence="1">
    <location>
        <begin position="1"/>
        <end position="21"/>
    </location>
</feature>
<evidence type="ECO:0000256" key="1">
    <source>
        <dbReference type="SAM" id="SignalP"/>
    </source>
</evidence>
<name>A0A2V3PNW4_9BACT</name>
<comment type="caution">
    <text evidence="2">The sequence shown here is derived from an EMBL/GenBank/DDBJ whole genome shotgun (WGS) entry which is preliminary data.</text>
</comment>
<sequence>MKNNIYILIGFTLFATSTAYSQVGVLNTDAKASLHITPSTTTGNTAEGIIAPNLTRAQLISKDARYTAAQTGDMVYVTTIDGTATTKTANVTRAGYFYFDGALWQAVDQPGQYFYLPVFSLPTNTVGTGYTFDLYNNVYKKHLLQTGNTLYTTNNTTLSMVPTGRYAATELDYVVTYYDQDVIKINSISSTGVINYNVINTRLGAASFINVVLVTKR</sequence>
<evidence type="ECO:0000313" key="2">
    <source>
        <dbReference type="EMBL" id="PXV63794.1"/>
    </source>
</evidence>
<organism evidence="2 3">
    <name type="scientific">Dysgonomonas alginatilytica</name>
    <dbReference type="NCBI Taxonomy" id="1605892"/>
    <lineage>
        <taxon>Bacteria</taxon>
        <taxon>Pseudomonadati</taxon>
        <taxon>Bacteroidota</taxon>
        <taxon>Bacteroidia</taxon>
        <taxon>Bacteroidales</taxon>
        <taxon>Dysgonomonadaceae</taxon>
        <taxon>Dysgonomonas</taxon>
    </lineage>
</organism>
<evidence type="ECO:0000313" key="3">
    <source>
        <dbReference type="Proteomes" id="UP000247973"/>
    </source>
</evidence>